<dbReference type="EMBL" id="JFFI01000865">
    <property type="protein sequence ID" value="KXH65576.1"/>
    <property type="molecule type" value="Genomic_DNA"/>
</dbReference>
<feature type="region of interest" description="Disordered" evidence="1">
    <location>
        <begin position="68"/>
        <end position="90"/>
    </location>
</feature>
<dbReference type="OrthoDB" id="4839970at2759"/>
<dbReference type="STRING" id="1209931.A0A135UYV6"/>
<sequence>MMDATAYDTEVRSSGVENGNSVDLPGVGYGRLAKFLASSHENAIFRKFEQLNTMTLLRLQAELQSMEQELEEIQQEDQESGDPERSSYGVSFRPMRENALDGDSEQLELLEKIGRTLNDYNQALENFTFLHQASPPLDIDIKSLRLWLGRENVGQGDRFLSQAGIEGTVWDEEHRGDLLTVGGPSTRSDRLSRFINDKALSFYQSTLGHRSKDGNKVGADGIRHYDGRKVQRAGDIVVGALSAAFPTVAILVLYFVQNLIHRIGLVIVFTFIFSVAFAMMTGAKKAEVFAATAAFAAVEVVYIGSVASGDPICICSSDQA</sequence>
<feature type="transmembrane region" description="Helical" evidence="2">
    <location>
        <begin position="236"/>
        <end position="256"/>
    </location>
</feature>
<keyword evidence="5" id="KW-1185">Reference proteome</keyword>
<feature type="region of interest" description="Disordered" evidence="1">
    <location>
        <begin position="1"/>
        <end position="20"/>
    </location>
</feature>
<keyword evidence="2" id="KW-0472">Membrane</keyword>
<gene>
    <name evidence="4" type="ORF">CSAL01_12160</name>
</gene>
<feature type="transmembrane region" description="Helical" evidence="2">
    <location>
        <begin position="262"/>
        <end position="281"/>
    </location>
</feature>
<keyword evidence="2" id="KW-1133">Transmembrane helix</keyword>
<dbReference type="Pfam" id="PF20237">
    <property type="entry name" value="DUF6594"/>
    <property type="match status" value="1"/>
</dbReference>
<evidence type="ECO:0000313" key="4">
    <source>
        <dbReference type="EMBL" id="KXH65576.1"/>
    </source>
</evidence>
<accession>A0A135UYV6</accession>
<dbReference type="InterPro" id="IPR046529">
    <property type="entry name" value="DUF6594"/>
</dbReference>
<feature type="domain" description="DUF6594" evidence="3">
    <location>
        <begin position="29"/>
        <end position="300"/>
    </location>
</feature>
<evidence type="ECO:0000259" key="3">
    <source>
        <dbReference type="Pfam" id="PF20237"/>
    </source>
</evidence>
<protein>
    <recommendedName>
        <fullName evidence="3">DUF6594 domain-containing protein</fullName>
    </recommendedName>
</protein>
<feature type="transmembrane region" description="Helical" evidence="2">
    <location>
        <begin position="288"/>
        <end position="307"/>
    </location>
</feature>
<dbReference type="Proteomes" id="UP000070121">
    <property type="component" value="Unassembled WGS sequence"/>
</dbReference>
<proteinExistence type="predicted"/>
<dbReference type="PANTHER" id="PTHR34502">
    <property type="entry name" value="DUF6594 DOMAIN-CONTAINING PROTEIN-RELATED"/>
    <property type="match status" value="1"/>
</dbReference>
<dbReference type="AlphaFoldDB" id="A0A135UYV6"/>
<comment type="caution">
    <text evidence="4">The sequence shown here is derived from an EMBL/GenBank/DDBJ whole genome shotgun (WGS) entry which is preliminary data.</text>
</comment>
<reference evidence="4 5" key="1">
    <citation type="submission" date="2014-02" db="EMBL/GenBank/DDBJ databases">
        <title>The genome sequence of Colletotrichum salicis CBS 607.94.</title>
        <authorList>
            <person name="Baroncelli R."/>
            <person name="Thon M.R."/>
        </authorList>
    </citation>
    <scope>NUCLEOTIDE SEQUENCE [LARGE SCALE GENOMIC DNA]</scope>
    <source>
        <strain evidence="4 5">CBS 607.94</strain>
    </source>
</reference>
<keyword evidence="2" id="KW-0812">Transmembrane</keyword>
<dbReference type="PANTHER" id="PTHR34502:SF5">
    <property type="entry name" value="DUF6594 DOMAIN-CONTAINING PROTEIN"/>
    <property type="match status" value="1"/>
</dbReference>
<feature type="compositionally biased region" description="Acidic residues" evidence="1">
    <location>
        <begin position="68"/>
        <end position="81"/>
    </location>
</feature>
<organism evidence="4 5">
    <name type="scientific">Colletotrichum salicis</name>
    <dbReference type="NCBI Taxonomy" id="1209931"/>
    <lineage>
        <taxon>Eukaryota</taxon>
        <taxon>Fungi</taxon>
        <taxon>Dikarya</taxon>
        <taxon>Ascomycota</taxon>
        <taxon>Pezizomycotina</taxon>
        <taxon>Sordariomycetes</taxon>
        <taxon>Hypocreomycetidae</taxon>
        <taxon>Glomerellales</taxon>
        <taxon>Glomerellaceae</taxon>
        <taxon>Colletotrichum</taxon>
        <taxon>Colletotrichum acutatum species complex</taxon>
    </lineage>
</organism>
<evidence type="ECO:0000256" key="2">
    <source>
        <dbReference type="SAM" id="Phobius"/>
    </source>
</evidence>
<evidence type="ECO:0000313" key="5">
    <source>
        <dbReference type="Proteomes" id="UP000070121"/>
    </source>
</evidence>
<name>A0A135UYV6_9PEZI</name>
<evidence type="ECO:0000256" key="1">
    <source>
        <dbReference type="SAM" id="MobiDB-lite"/>
    </source>
</evidence>